<reference evidence="3 4" key="1">
    <citation type="journal article" date="2019" name="Int. J. Syst. Evol. Microbiol.">
        <title>The Global Catalogue of Microorganisms (GCM) 10K type strain sequencing project: providing services to taxonomists for standard genome sequencing and annotation.</title>
        <authorList>
            <consortium name="The Broad Institute Genomics Platform"/>
            <consortium name="The Broad Institute Genome Sequencing Center for Infectious Disease"/>
            <person name="Wu L."/>
            <person name="Ma J."/>
        </authorList>
    </citation>
    <scope>NUCLEOTIDE SEQUENCE [LARGE SCALE GENOMIC DNA]</scope>
    <source>
        <strain evidence="3 4">JCM 14304</strain>
    </source>
</reference>
<evidence type="ECO:0000313" key="4">
    <source>
        <dbReference type="Proteomes" id="UP001500190"/>
    </source>
</evidence>
<dbReference type="InterPro" id="IPR032466">
    <property type="entry name" value="Metal_Hydrolase"/>
</dbReference>
<dbReference type="PANTHER" id="PTHR43569:SF2">
    <property type="entry name" value="AMIDOHYDROLASE-RELATED DOMAIN-CONTAINING PROTEIN"/>
    <property type="match status" value="1"/>
</dbReference>
<organism evidence="3 4">
    <name type="scientific">Kribbella karoonensis</name>
    <dbReference type="NCBI Taxonomy" id="324851"/>
    <lineage>
        <taxon>Bacteria</taxon>
        <taxon>Bacillati</taxon>
        <taxon>Actinomycetota</taxon>
        <taxon>Actinomycetes</taxon>
        <taxon>Propionibacteriales</taxon>
        <taxon>Kribbellaceae</taxon>
        <taxon>Kribbella</taxon>
    </lineage>
</organism>
<keyword evidence="4" id="KW-1185">Reference proteome</keyword>
<accession>A0ABN2EG79</accession>
<dbReference type="Pfam" id="PF04909">
    <property type="entry name" value="Amidohydro_2"/>
    <property type="match status" value="1"/>
</dbReference>
<evidence type="ECO:0000313" key="3">
    <source>
        <dbReference type="EMBL" id="GAA1606692.1"/>
    </source>
</evidence>
<dbReference type="RefSeq" id="WP_344198385.1">
    <property type="nucleotide sequence ID" value="NZ_BAAAND010000012.1"/>
</dbReference>
<evidence type="ECO:0000259" key="2">
    <source>
        <dbReference type="Pfam" id="PF04909"/>
    </source>
</evidence>
<feature type="domain" description="Amidohydrolase-related" evidence="2">
    <location>
        <begin position="4"/>
        <end position="252"/>
    </location>
</feature>
<dbReference type="EMBL" id="BAAAND010000012">
    <property type="protein sequence ID" value="GAA1606692.1"/>
    <property type="molecule type" value="Genomic_DNA"/>
</dbReference>
<dbReference type="InterPro" id="IPR006680">
    <property type="entry name" value="Amidohydro-rel"/>
</dbReference>
<dbReference type="Proteomes" id="UP001500190">
    <property type="component" value="Unassembled WGS sequence"/>
</dbReference>
<sequence length="266" mass="29031">MRLIDCHAHLWQAGHGFPWIRPGSEHYRTFTLDDLEHSGVEVAGTVLVEASRGDRGETLALRELRATRPDLVAGYVGNLQVYEDAVPEEFEELMVEARPNGLRLGGAVQEALLPVLEKLRITLDVNLPANALATATKLAERFPGLTIVVDHLGNPRELDVWQRELRPAAARPNVLLKISGLLTQPPEVAGLVERAVEAFGPERCLVGSDWPICLPRGSRADSLGLALRGLGGLSDDERAQVLHGNAVRAYRLDGNLARETLVIDSC</sequence>
<dbReference type="InterPro" id="IPR052350">
    <property type="entry name" value="Metallo-dep_Lactonases"/>
</dbReference>
<dbReference type="SUPFAM" id="SSF51556">
    <property type="entry name" value="Metallo-dependent hydrolases"/>
    <property type="match status" value="1"/>
</dbReference>
<dbReference type="PANTHER" id="PTHR43569">
    <property type="entry name" value="AMIDOHYDROLASE"/>
    <property type="match status" value="1"/>
</dbReference>
<evidence type="ECO:0000256" key="1">
    <source>
        <dbReference type="ARBA" id="ARBA00038310"/>
    </source>
</evidence>
<name>A0ABN2EG79_9ACTN</name>
<proteinExistence type="inferred from homology"/>
<protein>
    <submittedName>
        <fullName evidence="3">Amidohydrolase family protein</fullName>
    </submittedName>
</protein>
<gene>
    <name evidence="3" type="ORF">GCM10009742_65140</name>
</gene>
<comment type="similarity">
    <text evidence="1">Belongs to the metallo-dependent hydrolases superfamily.</text>
</comment>
<dbReference type="Gene3D" id="3.20.20.140">
    <property type="entry name" value="Metal-dependent hydrolases"/>
    <property type="match status" value="1"/>
</dbReference>
<comment type="caution">
    <text evidence="3">The sequence shown here is derived from an EMBL/GenBank/DDBJ whole genome shotgun (WGS) entry which is preliminary data.</text>
</comment>